<accession>L1MG76</accession>
<keyword evidence="1" id="KW-0472">Membrane</keyword>
<proteinExistence type="predicted"/>
<dbReference type="eggNOG" id="ENOG5031JSC">
    <property type="taxonomic scope" value="Bacteria"/>
</dbReference>
<dbReference type="AlphaFoldDB" id="L1MG76"/>
<sequence length="77" mass="8795">MIMSMQQYPRNPIEQRKRAVRTYFRNGVVSVVGGVAGGILLSIITQASFWLFLGMIIAVVGGFVNYRRVRRIINHRD</sequence>
<evidence type="ECO:0000313" key="2">
    <source>
        <dbReference type="EMBL" id="EKX89916.1"/>
    </source>
</evidence>
<organism evidence="2 3">
    <name type="scientific">Corynebacterium durum F0235</name>
    <dbReference type="NCBI Taxonomy" id="1035195"/>
    <lineage>
        <taxon>Bacteria</taxon>
        <taxon>Bacillati</taxon>
        <taxon>Actinomycetota</taxon>
        <taxon>Actinomycetes</taxon>
        <taxon>Mycobacteriales</taxon>
        <taxon>Corynebacteriaceae</taxon>
        <taxon>Corynebacterium</taxon>
    </lineage>
</organism>
<keyword evidence="1" id="KW-1133">Transmembrane helix</keyword>
<keyword evidence="3" id="KW-1185">Reference proteome</keyword>
<protein>
    <submittedName>
        <fullName evidence="2">Uncharacterized protein</fullName>
    </submittedName>
</protein>
<keyword evidence="1" id="KW-0812">Transmembrane</keyword>
<dbReference type="Proteomes" id="UP000010445">
    <property type="component" value="Unassembled WGS sequence"/>
</dbReference>
<dbReference type="EMBL" id="AMEM01000019">
    <property type="protein sequence ID" value="EKX89916.1"/>
    <property type="molecule type" value="Genomic_DNA"/>
</dbReference>
<reference evidence="2 3" key="1">
    <citation type="submission" date="2012-05" db="EMBL/GenBank/DDBJ databases">
        <authorList>
            <person name="Weinstock G."/>
            <person name="Sodergren E."/>
            <person name="Lobos E.A."/>
            <person name="Fulton L."/>
            <person name="Fulton R."/>
            <person name="Courtney L."/>
            <person name="Fronick C."/>
            <person name="O'Laughlin M."/>
            <person name="Godfrey J."/>
            <person name="Wilson R.M."/>
            <person name="Miner T."/>
            <person name="Farmer C."/>
            <person name="Delehaunty K."/>
            <person name="Cordes M."/>
            <person name="Minx P."/>
            <person name="Tomlinson C."/>
            <person name="Chen J."/>
            <person name="Wollam A."/>
            <person name="Pepin K.H."/>
            <person name="Bhonagiri V."/>
            <person name="Zhang X."/>
            <person name="Suruliraj S."/>
            <person name="Warren W."/>
            <person name="Mitreva M."/>
            <person name="Mardis E.R."/>
            <person name="Wilson R.K."/>
        </authorList>
    </citation>
    <scope>NUCLEOTIDE SEQUENCE [LARGE SCALE GENOMIC DNA]</scope>
    <source>
        <strain evidence="2 3">F0235</strain>
    </source>
</reference>
<evidence type="ECO:0000256" key="1">
    <source>
        <dbReference type="SAM" id="Phobius"/>
    </source>
</evidence>
<dbReference type="PATRIC" id="fig|1035195.3.peg.1453"/>
<comment type="caution">
    <text evidence="2">The sequence shown here is derived from an EMBL/GenBank/DDBJ whole genome shotgun (WGS) entry which is preliminary data.</text>
</comment>
<dbReference type="STRING" id="1035195.HMPREF9997_01611"/>
<gene>
    <name evidence="2" type="ORF">HMPREF9997_01611</name>
</gene>
<dbReference type="HOGENOM" id="CLU_193596_0_0_11"/>
<name>L1MG76_9CORY</name>
<feature type="transmembrane region" description="Helical" evidence="1">
    <location>
        <begin position="23"/>
        <end position="43"/>
    </location>
</feature>
<feature type="transmembrane region" description="Helical" evidence="1">
    <location>
        <begin position="49"/>
        <end position="66"/>
    </location>
</feature>
<evidence type="ECO:0000313" key="3">
    <source>
        <dbReference type="Proteomes" id="UP000010445"/>
    </source>
</evidence>